<evidence type="ECO:0000313" key="1">
    <source>
        <dbReference type="EMBL" id="MFC7334969.1"/>
    </source>
</evidence>
<protein>
    <submittedName>
        <fullName evidence="1">DUF3445 domain-containing protein</fullName>
    </submittedName>
</protein>
<accession>A0ABW2L128</accession>
<dbReference type="RefSeq" id="WP_377360508.1">
    <property type="nucleotide sequence ID" value="NZ_JBHTCM010000025.1"/>
</dbReference>
<gene>
    <name evidence="1" type="ORF">ACFQPS_17520</name>
</gene>
<dbReference type="Proteomes" id="UP001596456">
    <property type="component" value="Unassembled WGS sequence"/>
</dbReference>
<reference evidence="2" key="1">
    <citation type="journal article" date="2019" name="Int. J. Syst. Evol. Microbiol.">
        <title>The Global Catalogue of Microorganisms (GCM) 10K type strain sequencing project: providing services to taxonomists for standard genome sequencing and annotation.</title>
        <authorList>
            <consortium name="The Broad Institute Genomics Platform"/>
            <consortium name="The Broad Institute Genome Sequencing Center for Infectious Disease"/>
            <person name="Wu L."/>
            <person name="Ma J."/>
        </authorList>
    </citation>
    <scope>NUCLEOTIDE SEQUENCE [LARGE SCALE GENOMIC DNA]</scope>
    <source>
        <strain evidence="2">CGMCC 1.16275</strain>
    </source>
</reference>
<comment type="caution">
    <text evidence="1">The sequence shown here is derived from an EMBL/GenBank/DDBJ whole genome shotgun (WGS) entry which is preliminary data.</text>
</comment>
<evidence type="ECO:0000313" key="2">
    <source>
        <dbReference type="Proteomes" id="UP001596456"/>
    </source>
</evidence>
<name>A0ABW2L128_9PROT</name>
<keyword evidence="2" id="KW-1185">Reference proteome</keyword>
<organism evidence="1 2">
    <name type="scientific">Rhodocista pekingensis</name>
    <dbReference type="NCBI Taxonomy" id="201185"/>
    <lineage>
        <taxon>Bacteria</taxon>
        <taxon>Pseudomonadati</taxon>
        <taxon>Pseudomonadota</taxon>
        <taxon>Alphaproteobacteria</taxon>
        <taxon>Rhodospirillales</taxon>
        <taxon>Azospirillaceae</taxon>
        <taxon>Rhodocista</taxon>
    </lineage>
</organism>
<dbReference type="Pfam" id="PF11927">
    <property type="entry name" value="HODM_asu-like"/>
    <property type="match status" value="1"/>
</dbReference>
<proteinExistence type="predicted"/>
<dbReference type="EMBL" id="JBHTCM010000025">
    <property type="protein sequence ID" value="MFC7334969.1"/>
    <property type="molecule type" value="Genomic_DNA"/>
</dbReference>
<sequence length="317" mass="34678">MQDAGPDPAPAALPPEDMPWPFDTDGFRIGMGLRHLDPADWIRLDATWPDLLAERRRLLRERRAQVLLAPPGTESAARDLLHRLASHLPAQFPALYAQDGRKLLNRLTGGALDISGAPPLETACLLVPEDFCLLRQEAGAWRLAAGIVCFPNRWRLAEKAGRGLPGIHQPVPGYPERLAAPVDRFFDTLRPGRGVWRTNWSLNDDPALFQPGETAHLPADAGITAETAGDRLLLRVERQTLLALPDSGAVVFGIRTYQRPLSRLTPAQARQMAAVLRSVPEDSARYKGLLRTRGPALTVLDRRAAGEGISPPASRNG</sequence>
<dbReference type="InterPro" id="IPR021848">
    <property type="entry name" value="HODM_asu-like"/>
</dbReference>